<dbReference type="AlphaFoldDB" id="A0A369CDB9"/>
<sequence length="136" mass="15686">MCGGVYFEHEERDVRVYFPNPGARLPVRRRKGGVGLLPWGRRPQQAGQLPLGGWARLEAIYAGRWDRWFPVPVKLVLKSFMEPDIEGHARWYDLTRGQWIQGLVAREGSERRVYVVVVEPELAEAVHARWPRILSG</sequence>
<evidence type="ECO:0000313" key="1">
    <source>
        <dbReference type="EMBL" id="RCX30726.1"/>
    </source>
</evidence>
<reference evidence="1 2" key="1">
    <citation type="submission" date="2018-07" db="EMBL/GenBank/DDBJ databases">
        <title>Genomic Encyclopedia of Type Strains, Phase IV (KMG-IV): sequencing the most valuable type-strain genomes for metagenomic binning, comparative biology and taxonomic classification.</title>
        <authorList>
            <person name="Goeker M."/>
        </authorList>
    </citation>
    <scope>NUCLEOTIDE SEQUENCE [LARGE SCALE GENOMIC DNA]</scope>
    <source>
        <strain evidence="1 2">DSM 26407</strain>
    </source>
</reference>
<dbReference type="RefSeq" id="WP_114279711.1">
    <property type="nucleotide sequence ID" value="NZ_QPJY01000004.1"/>
</dbReference>
<comment type="caution">
    <text evidence="1">The sequence shown here is derived from an EMBL/GenBank/DDBJ whole genome shotgun (WGS) entry which is preliminary data.</text>
</comment>
<evidence type="ECO:0000313" key="2">
    <source>
        <dbReference type="Proteomes" id="UP000252707"/>
    </source>
</evidence>
<protein>
    <submittedName>
        <fullName evidence="1">Uncharacterized protein</fullName>
    </submittedName>
</protein>
<dbReference type="EMBL" id="QPJY01000004">
    <property type="protein sequence ID" value="RCX30726.1"/>
    <property type="molecule type" value="Genomic_DNA"/>
</dbReference>
<name>A0A369CDB9_9GAMM</name>
<dbReference type="Proteomes" id="UP000252707">
    <property type="component" value="Unassembled WGS sequence"/>
</dbReference>
<proteinExistence type="predicted"/>
<gene>
    <name evidence="1" type="ORF">DFQ59_104162</name>
</gene>
<accession>A0A369CDB9</accession>
<dbReference type="OrthoDB" id="6717632at2"/>
<keyword evidence="2" id="KW-1185">Reference proteome</keyword>
<organism evidence="1 2">
    <name type="scientific">Thioalbus denitrificans</name>
    <dbReference type="NCBI Taxonomy" id="547122"/>
    <lineage>
        <taxon>Bacteria</taxon>
        <taxon>Pseudomonadati</taxon>
        <taxon>Pseudomonadota</taxon>
        <taxon>Gammaproteobacteria</taxon>
        <taxon>Chromatiales</taxon>
        <taxon>Ectothiorhodospiraceae</taxon>
        <taxon>Thioalbus</taxon>
    </lineage>
</organism>